<keyword evidence="1" id="KW-0808">Transferase</keyword>
<evidence type="ECO:0000313" key="1">
    <source>
        <dbReference type="EMBL" id="ALI99163.1"/>
    </source>
</evidence>
<proteinExistence type="predicted"/>
<protein>
    <submittedName>
        <fullName evidence="1">Glycosyl transferase</fullName>
    </submittedName>
</protein>
<dbReference type="AlphaFoldDB" id="A0A0P0CX16"/>
<organism evidence="1 2">
    <name type="scientific">Rufibacter tibetensis</name>
    <dbReference type="NCBI Taxonomy" id="512763"/>
    <lineage>
        <taxon>Bacteria</taxon>
        <taxon>Pseudomonadati</taxon>
        <taxon>Bacteroidota</taxon>
        <taxon>Cytophagia</taxon>
        <taxon>Cytophagales</taxon>
        <taxon>Hymenobacteraceae</taxon>
        <taxon>Rufibacter</taxon>
    </lineage>
</organism>
<dbReference type="OrthoDB" id="9793805at2"/>
<gene>
    <name evidence="1" type="ORF">DC20_09470</name>
</gene>
<keyword evidence="2" id="KW-1185">Reference proteome</keyword>
<dbReference type="KEGG" id="rti:DC20_09470"/>
<dbReference type="RefSeq" id="WP_062543613.1">
    <property type="nucleotide sequence ID" value="NZ_CP012643.1"/>
</dbReference>
<dbReference type="Proteomes" id="UP000061382">
    <property type="component" value="Chromosome"/>
</dbReference>
<evidence type="ECO:0000313" key="2">
    <source>
        <dbReference type="Proteomes" id="UP000061382"/>
    </source>
</evidence>
<accession>A0A0P0CX16</accession>
<reference evidence="1 2" key="1">
    <citation type="submission" date="2015-08" db="EMBL/GenBank/DDBJ databases">
        <title>Complete genome sequence of Rufibacter tibetensis strain 1351t, a radiation-resistant bacterium from tibet plateau.</title>
        <authorList>
            <person name="Dai J."/>
        </authorList>
    </citation>
    <scope>NUCLEOTIDE SEQUENCE [LARGE SCALE GENOMIC DNA]</scope>
    <source>
        <strain evidence="1 2">1351</strain>
    </source>
</reference>
<name>A0A0P0CX16_9BACT</name>
<dbReference type="EMBL" id="CP012643">
    <property type="protein sequence ID" value="ALI99163.1"/>
    <property type="molecule type" value="Genomic_DNA"/>
</dbReference>
<dbReference type="PATRIC" id="fig|512763.3.peg.2091"/>
<dbReference type="STRING" id="512763.DC20_09470"/>
<dbReference type="Pfam" id="PF13528">
    <property type="entry name" value="Glyco_trans_1_3"/>
    <property type="match status" value="1"/>
</dbReference>
<dbReference type="GO" id="GO:0016740">
    <property type="term" value="F:transferase activity"/>
    <property type="evidence" value="ECO:0007669"/>
    <property type="project" value="UniProtKB-KW"/>
</dbReference>
<sequence>MKVLYAIQGTGNGHLARALEIVPILKRKCQLDILVSGCQADLVLPFKVKYKCHGLSFVFGKKGGVDFVKTFSQLETRAFYDQARKLPVEEYDLVISDFEPISAWACYFKEKPCLALSHQSAVMDPAAPHPIKEDRLGKLILQNYAPATAHYGFHFQRFSPTTFTPVIRSQVREIQPTNQGHYTVYLPAYADELLLKKLSKFPDVNWEVFSKHNQTPLRQGNIEIKPINNEAFIQSMASSTGVLCGAGFETPAEALYLQKKLLVVPMKRQYEQHCNATALASMGVPVVKSLKSRNLPIIEEWLRYGEAIPVEYPDETEQILDLILTAHYQEKEMKKAKVPFRQKWRNVAFQSFRAFFV</sequence>